<feature type="transmembrane region" description="Helical" evidence="7">
    <location>
        <begin position="47"/>
        <end position="67"/>
    </location>
</feature>
<comment type="subcellular location">
    <subcellularLocation>
        <location evidence="1">Cell membrane</location>
        <topology evidence="1">Multi-pass membrane protein</topology>
    </subcellularLocation>
</comment>
<sequence length="176" mass="19178">MIEVNKVFKFYQMGKEQVAALNGVDLKIRDGEFVAVVGPSGSGKSTLMHLLFVAAIGVINTMIMSIYERTRSIGIMKAVGASKDNIKNLFLVESGLLGFIGGIMGILFGWLGTKILGFIFNIYIKSKGGTYTEIFYIPLWLVLGSLAFSILVTVIAGLYPATRAAKLDPIEALRYE</sequence>
<dbReference type="Pfam" id="PF02687">
    <property type="entry name" value="FtsX"/>
    <property type="match status" value="1"/>
</dbReference>
<keyword evidence="10" id="KW-1185">Reference proteome</keyword>
<evidence type="ECO:0000256" key="2">
    <source>
        <dbReference type="ARBA" id="ARBA00022475"/>
    </source>
</evidence>
<dbReference type="GO" id="GO:0005524">
    <property type="term" value="F:ATP binding"/>
    <property type="evidence" value="ECO:0007669"/>
    <property type="project" value="InterPro"/>
</dbReference>
<dbReference type="EMBL" id="FQVH01000002">
    <property type="protein sequence ID" value="SHE50105.1"/>
    <property type="molecule type" value="Genomic_DNA"/>
</dbReference>
<dbReference type="InterPro" id="IPR027417">
    <property type="entry name" value="P-loop_NTPase"/>
</dbReference>
<dbReference type="Gene3D" id="3.40.50.300">
    <property type="entry name" value="P-loop containing nucleotide triphosphate hydrolases"/>
    <property type="match status" value="1"/>
</dbReference>
<dbReference type="RefSeq" id="WP_073341369.1">
    <property type="nucleotide sequence ID" value="NZ_FQVH01000002.1"/>
</dbReference>
<name>A0A1M4U049_9THEO</name>
<evidence type="ECO:0000256" key="3">
    <source>
        <dbReference type="ARBA" id="ARBA00022692"/>
    </source>
</evidence>
<dbReference type="Proteomes" id="UP000184088">
    <property type="component" value="Unassembled WGS sequence"/>
</dbReference>
<dbReference type="InterPro" id="IPR003838">
    <property type="entry name" value="ABC3_permease_C"/>
</dbReference>
<evidence type="ECO:0000256" key="5">
    <source>
        <dbReference type="ARBA" id="ARBA00023136"/>
    </source>
</evidence>
<proteinExistence type="inferred from homology"/>
<keyword evidence="2" id="KW-1003">Cell membrane</keyword>
<dbReference type="GO" id="GO:0005886">
    <property type="term" value="C:plasma membrane"/>
    <property type="evidence" value="ECO:0007669"/>
    <property type="project" value="UniProtKB-SubCell"/>
</dbReference>
<dbReference type="AlphaFoldDB" id="A0A1M4U049"/>
<dbReference type="OrthoDB" id="9770036at2"/>
<evidence type="ECO:0000256" key="1">
    <source>
        <dbReference type="ARBA" id="ARBA00004651"/>
    </source>
</evidence>
<dbReference type="SUPFAM" id="SSF52540">
    <property type="entry name" value="P-loop containing nucleoside triphosphate hydrolases"/>
    <property type="match status" value="1"/>
</dbReference>
<evidence type="ECO:0000256" key="7">
    <source>
        <dbReference type="SAM" id="Phobius"/>
    </source>
</evidence>
<feature type="domain" description="ABC3 transporter permease C-terminal" evidence="8">
    <location>
        <begin position="50"/>
        <end position="169"/>
    </location>
</feature>
<evidence type="ECO:0000313" key="10">
    <source>
        <dbReference type="Proteomes" id="UP000184088"/>
    </source>
</evidence>
<reference evidence="9 10" key="1">
    <citation type="submission" date="2016-11" db="EMBL/GenBank/DDBJ databases">
        <authorList>
            <person name="Jaros S."/>
            <person name="Januszkiewicz K."/>
            <person name="Wedrychowicz H."/>
        </authorList>
    </citation>
    <scope>NUCLEOTIDE SEQUENCE [LARGE SCALE GENOMIC DNA]</scope>
    <source>
        <strain evidence="9 10">DSM 17918</strain>
    </source>
</reference>
<protein>
    <submittedName>
        <fullName evidence="9">ABC transporter</fullName>
    </submittedName>
</protein>
<evidence type="ECO:0000256" key="6">
    <source>
        <dbReference type="ARBA" id="ARBA00038076"/>
    </source>
</evidence>
<keyword evidence="4 7" id="KW-1133">Transmembrane helix</keyword>
<dbReference type="PANTHER" id="PTHR30572">
    <property type="entry name" value="MEMBRANE COMPONENT OF TRANSPORTER-RELATED"/>
    <property type="match status" value="1"/>
</dbReference>
<keyword evidence="3 7" id="KW-0812">Transmembrane</keyword>
<dbReference type="PANTHER" id="PTHR30572:SF4">
    <property type="entry name" value="ABC TRANSPORTER PERMEASE YTRF"/>
    <property type="match status" value="1"/>
</dbReference>
<gene>
    <name evidence="9" type="ORF">SAMN02746089_00344</name>
</gene>
<dbReference type="STRING" id="1121256.SAMN02746089_00344"/>
<dbReference type="GO" id="GO:0022857">
    <property type="term" value="F:transmembrane transporter activity"/>
    <property type="evidence" value="ECO:0007669"/>
    <property type="project" value="TreeGrafter"/>
</dbReference>
<accession>A0A1M4U049</accession>
<organism evidence="9 10">
    <name type="scientific">Caldanaerobius fijiensis DSM 17918</name>
    <dbReference type="NCBI Taxonomy" id="1121256"/>
    <lineage>
        <taxon>Bacteria</taxon>
        <taxon>Bacillati</taxon>
        <taxon>Bacillota</taxon>
        <taxon>Clostridia</taxon>
        <taxon>Thermoanaerobacterales</taxon>
        <taxon>Thermoanaerobacteraceae</taxon>
        <taxon>Caldanaerobius</taxon>
    </lineage>
</organism>
<dbReference type="GO" id="GO:0016887">
    <property type="term" value="F:ATP hydrolysis activity"/>
    <property type="evidence" value="ECO:0007669"/>
    <property type="project" value="InterPro"/>
</dbReference>
<evidence type="ECO:0000313" key="9">
    <source>
        <dbReference type="EMBL" id="SHE50105.1"/>
    </source>
</evidence>
<dbReference type="InterPro" id="IPR050250">
    <property type="entry name" value="Macrolide_Exporter_MacB"/>
</dbReference>
<keyword evidence="5 7" id="KW-0472">Membrane</keyword>
<feature type="transmembrane region" description="Helical" evidence="7">
    <location>
        <begin position="135"/>
        <end position="159"/>
    </location>
</feature>
<feature type="transmembrane region" description="Helical" evidence="7">
    <location>
        <begin position="88"/>
        <end position="111"/>
    </location>
</feature>
<evidence type="ECO:0000259" key="8">
    <source>
        <dbReference type="Pfam" id="PF02687"/>
    </source>
</evidence>
<comment type="similarity">
    <text evidence="6">Belongs to the ABC-4 integral membrane protein family.</text>
</comment>
<evidence type="ECO:0000256" key="4">
    <source>
        <dbReference type="ARBA" id="ARBA00022989"/>
    </source>
</evidence>